<evidence type="ECO:0000313" key="8">
    <source>
        <dbReference type="EMBL" id="MFD2238997.1"/>
    </source>
</evidence>
<dbReference type="InterPro" id="IPR005111">
    <property type="entry name" value="MoeA_C_domain_IV"/>
</dbReference>
<dbReference type="RefSeq" id="WP_209736273.1">
    <property type="nucleotide sequence ID" value="NZ_CP072611.1"/>
</dbReference>
<dbReference type="EC" id="2.10.1.1" evidence="6"/>
<name>A0ABW5CSM8_9HYPH</name>
<dbReference type="InterPro" id="IPR005110">
    <property type="entry name" value="MoeA_linker/N"/>
</dbReference>
<comment type="cofactor">
    <cofactor evidence="6">
        <name>Mg(2+)</name>
        <dbReference type="ChEBI" id="CHEBI:18420"/>
    </cofactor>
</comment>
<dbReference type="InterPro" id="IPR036135">
    <property type="entry name" value="MoeA_linker/N_sf"/>
</dbReference>
<dbReference type="InterPro" id="IPR036425">
    <property type="entry name" value="MoaB/Mog-like_dom_sf"/>
</dbReference>
<keyword evidence="6" id="KW-0479">Metal-binding</keyword>
<dbReference type="CDD" id="cd00887">
    <property type="entry name" value="MoeA"/>
    <property type="match status" value="1"/>
</dbReference>
<dbReference type="SUPFAM" id="SSF53218">
    <property type="entry name" value="Molybdenum cofactor biosynthesis proteins"/>
    <property type="match status" value="1"/>
</dbReference>
<dbReference type="EMBL" id="JBHUIJ010000023">
    <property type="protein sequence ID" value="MFD2238997.1"/>
    <property type="molecule type" value="Genomic_DNA"/>
</dbReference>
<comment type="pathway">
    <text evidence="2 6">Cofactor biosynthesis; molybdopterin biosynthesis.</text>
</comment>
<dbReference type="Pfam" id="PF00994">
    <property type="entry name" value="MoCF_biosynth"/>
    <property type="match status" value="1"/>
</dbReference>
<dbReference type="Gene3D" id="2.170.190.11">
    <property type="entry name" value="Molybdopterin biosynthesis moea protein, domain 3"/>
    <property type="match status" value="1"/>
</dbReference>
<dbReference type="Gene3D" id="3.90.105.10">
    <property type="entry name" value="Molybdopterin biosynthesis moea protein, domain 2"/>
    <property type="match status" value="1"/>
</dbReference>
<evidence type="ECO:0000313" key="9">
    <source>
        <dbReference type="Proteomes" id="UP001597371"/>
    </source>
</evidence>
<evidence type="ECO:0000259" key="7">
    <source>
        <dbReference type="SMART" id="SM00852"/>
    </source>
</evidence>
<dbReference type="InterPro" id="IPR038987">
    <property type="entry name" value="MoeA-like"/>
</dbReference>
<dbReference type="Gene3D" id="2.40.340.10">
    <property type="entry name" value="MoeA, C-terminal, domain IV"/>
    <property type="match status" value="1"/>
</dbReference>
<comment type="caution">
    <text evidence="8">The sequence shown here is derived from an EMBL/GenBank/DDBJ whole genome shotgun (WGS) entry which is preliminary data.</text>
</comment>
<dbReference type="PANTHER" id="PTHR10192:SF5">
    <property type="entry name" value="GEPHYRIN"/>
    <property type="match status" value="1"/>
</dbReference>
<accession>A0ABW5CSM8</accession>
<keyword evidence="6" id="KW-0808">Transferase</keyword>
<keyword evidence="6" id="KW-0460">Magnesium</keyword>
<gene>
    <name evidence="8" type="primary">glp</name>
    <name evidence="8" type="ORF">ACFSKQ_16210</name>
</gene>
<proteinExistence type="inferred from homology"/>
<dbReference type="Pfam" id="PF03454">
    <property type="entry name" value="MoeA_C"/>
    <property type="match status" value="1"/>
</dbReference>
<evidence type="ECO:0000256" key="2">
    <source>
        <dbReference type="ARBA" id="ARBA00005046"/>
    </source>
</evidence>
<organism evidence="8 9">
    <name type="scientific">Aureimonas populi</name>
    <dbReference type="NCBI Taxonomy" id="1701758"/>
    <lineage>
        <taxon>Bacteria</taxon>
        <taxon>Pseudomonadati</taxon>
        <taxon>Pseudomonadota</taxon>
        <taxon>Alphaproteobacteria</taxon>
        <taxon>Hyphomicrobiales</taxon>
        <taxon>Aurantimonadaceae</taxon>
        <taxon>Aureimonas</taxon>
    </lineage>
</organism>
<evidence type="ECO:0000256" key="6">
    <source>
        <dbReference type="RuleBase" id="RU365090"/>
    </source>
</evidence>
<dbReference type="SMART" id="SM00852">
    <property type="entry name" value="MoCF_biosynth"/>
    <property type="match status" value="1"/>
</dbReference>
<dbReference type="SUPFAM" id="SSF63882">
    <property type="entry name" value="MoeA N-terminal region -like"/>
    <property type="match status" value="1"/>
</dbReference>
<evidence type="ECO:0000256" key="5">
    <source>
        <dbReference type="ARBA" id="ARBA00047317"/>
    </source>
</evidence>
<dbReference type="PANTHER" id="PTHR10192">
    <property type="entry name" value="MOLYBDOPTERIN BIOSYNTHESIS PROTEIN"/>
    <property type="match status" value="1"/>
</dbReference>
<dbReference type="InterPro" id="IPR001453">
    <property type="entry name" value="MoaB/Mog_dom"/>
</dbReference>
<evidence type="ECO:0000256" key="3">
    <source>
        <dbReference type="ARBA" id="ARBA00010763"/>
    </source>
</evidence>
<comment type="function">
    <text evidence="1 6">Catalyzes the insertion of molybdate into adenylated molybdopterin with the concomitant release of AMP.</text>
</comment>
<reference evidence="9" key="1">
    <citation type="journal article" date="2019" name="Int. J. Syst. Evol. Microbiol.">
        <title>The Global Catalogue of Microorganisms (GCM) 10K type strain sequencing project: providing services to taxonomists for standard genome sequencing and annotation.</title>
        <authorList>
            <consortium name="The Broad Institute Genomics Platform"/>
            <consortium name="The Broad Institute Genome Sequencing Center for Infectious Disease"/>
            <person name="Wu L."/>
            <person name="Ma J."/>
        </authorList>
    </citation>
    <scope>NUCLEOTIDE SEQUENCE [LARGE SCALE GENOMIC DNA]</scope>
    <source>
        <strain evidence="9">ZS-35-S2</strain>
    </source>
</reference>
<dbReference type="Proteomes" id="UP001597371">
    <property type="component" value="Unassembled WGS sequence"/>
</dbReference>
<keyword evidence="6" id="KW-0500">Molybdenum</keyword>
<keyword evidence="4 6" id="KW-0501">Molybdenum cofactor biosynthesis</keyword>
<comment type="catalytic activity">
    <reaction evidence="5">
        <text>adenylyl-molybdopterin + molybdate = Mo-molybdopterin + AMP + H(+)</text>
        <dbReference type="Rhea" id="RHEA:35047"/>
        <dbReference type="ChEBI" id="CHEBI:15378"/>
        <dbReference type="ChEBI" id="CHEBI:36264"/>
        <dbReference type="ChEBI" id="CHEBI:62727"/>
        <dbReference type="ChEBI" id="CHEBI:71302"/>
        <dbReference type="ChEBI" id="CHEBI:456215"/>
        <dbReference type="EC" id="2.10.1.1"/>
    </reaction>
</comment>
<dbReference type="SUPFAM" id="SSF63867">
    <property type="entry name" value="MoeA C-terminal domain-like"/>
    <property type="match status" value="1"/>
</dbReference>
<protein>
    <recommendedName>
        <fullName evidence="6">Molybdopterin molybdenumtransferase</fullName>
        <ecNumber evidence="6">2.10.1.1</ecNumber>
    </recommendedName>
</protein>
<dbReference type="InterPro" id="IPR036688">
    <property type="entry name" value="MoeA_C_domain_IV_sf"/>
</dbReference>
<dbReference type="NCBIfam" id="NF045515">
    <property type="entry name" value="Glp_gephyrin"/>
    <property type="match status" value="1"/>
</dbReference>
<evidence type="ECO:0000256" key="1">
    <source>
        <dbReference type="ARBA" id="ARBA00002901"/>
    </source>
</evidence>
<dbReference type="Gene3D" id="3.40.980.10">
    <property type="entry name" value="MoaB/Mog-like domain"/>
    <property type="match status" value="1"/>
</dbReference>
<sequence length="403" mass="42256">MSLLPLEAALERLLSDVSPITDEELVPLREATGRVLACDVSALRTQPDFNASAMDGYAVRSAQTASPPSVLSVIGESAAGHAFGGRIQDGEAVRIFTGAPVPDGADAVLIQEDAERLGERQVRVLAVVMPGENVRPAGNDFRQGDVLLQRHARLTPGAVALGASGGHPRLPALRRPRVAILATGSELVEPGAPLGPSQIVASNSYGLAALVEANGGEVLDCGIAPDRVGDIRAQIDRALRDGADIFVSIGGASVGDHDLAAKAFEESGATLDFWKVAMRPGKPLMAGRLGPMRLLGLPGNPSSCMVAATLFLRPLLRRLACLPPIVERTGRLGSGMRANGVRADFVRSMLNPAGDRETPEVLPLDRQDSSLLSIYARAQVLIHRPPHAPPASPGDACRFVVLD</sequence>
<feature type="domain" description="MoaB/Mog" evidence="7">
    <location>
        <begin position="179"/>
        <end position="318"/>
    </location>
</feature>
<dbReference type="Pfam" id="PF03453">
    <property type="entry name" value="MoeA_N"/>
    <property type="match status" value="1"/>
</dbReference>
<keyword evidence="9" id="KW-1185">Reference proteome</keyword>
<comment type="similarity">
    <text evidence="3 6">Belongs to the MoeA family.</text>
</comment>
<evidence type="ECO:0000256" key="4">
    <source>
        <dbReference type="ARBA" id="ARBA00023150"/>
    </source>
</evidence>